<dbReference type="Gene3D" id="1.10.10.200">
    <property type="match status" value="1"/>
</dbReference>
<evidence type="ECO:0000259" key="7">
    <source>
        <dbReference type="Pfam" id="PF20772"/>
    </source>
</evidence>
<dbReference type="Pfam" id="PF20772">
    <property type="entry name" value="TACO1_YebC_N"/>
    <property type="match status" value="1"/>
</dbReference>
<dbReference type="InterPro" id="IPR029072">
    <property type="entry name" value="YebC-like"/>
</dbReference>
<name>A0A2Z5IQ10_9BACT</name>
<keyword evidence="9" id="KW-1185">Reference proteome</keyword>
<evidence type="ECO:0000256" key="2">
    <source>
        <dbReference type="ARBA" id="ARBA00023015"/>
    </source>
</evidence>
<dbReference type="GO" id="GO:0003677">
    <property type="term" value="F:DNA binding"/>
    <property type="evidence" value="ECO:0007669"/>
    <property type="project" value="UniProtKB-UniRule"/>
</dbReference>
<keyword evidence="4 5" id="KW-0804">Transcription</keyword>
<dbReference type="OrthoDB" id="9781053at2"/>
<evidence type="ECO:0000256" key="1">
    <source>
        <dbReference type="ARBA" id="ARBA00008724"/>
    </source>
</evidence>
<organism evidence="8 9">
    <name type="scientific">[Mycoplasma] phocae</name>
    <dbReference type="NCBI Taxonomy" id="142651"/>
    <lineage>
        <taxon>Bacteria</taxon>
        <taxon>Bacillati</taxon>
        <taxon>Mycoplasmatota</taxon>
        <taxon>Mycoplasmoidales</taxon>
        <taxon>Metamycoplasmataceae</taxon>
        <taxon>Metamycoplasma</taxon>
    </lineage>
</organism>
<proteinExistence type="inferred from homology"/>
<dbReference type="SUPFAM" id="SSF75625">
    <property type="entry name" value="YebC-like"/>
    <property type="match status" value="1"/>
</dbReference>
<dbReference type="NCBIfam" id="TIGR01033">
    <property type="entry name" value="YebC/PmpR family DNA-binding transcriptional regulator"/>
    <property type="match status" value="1"/>
</dbReference>
<dbReference type="Proteomes" id="UP000252477">
    <property type="component" value="Chromosome"/>
</dbReference>
<dbReference type="FunFam" id="1.10.10.200:FF:000002">
    <property type="entry name" value="Probable transcriptional regulatory protein CLM62_37755"/>
    <property type="match status" value="1"/>
</dbReference>
<evidence type="ECO:0000256" key="5">
    <source>
        <dbReference type="HAMAP-Rule" id="MF_00693"/>
    </source>
</evidence>
<comment type="subcellular location">
    <subcellularLocation>
        <location evidence="5">Cytoplasm</location>
    </subcellularLocation>
</comment>
<comment type="similarity">
    <text evidence="1 5">Belongs to the TACO1 family.</text>
</comment>
<evidence type="ECO:0000313" key="8">
    <source>
        <dbReference type="EMBL" id="AXE60690.1"/>
    </source>
</evidence>
<accession>A0A2Z5IQ10</accession>
<dbReference type="InterPro" id="IPR049083">
    <property type="entry name" value="TACO1_YebC_N"/>
</dbReference>
<dbReference type="InterPro" id="IPR017856">
    <property type="entry name" value="Integrase-like_N"/>
</dbReference>
<evidence type="ECO:0000313" key="9">
    <source>
        <dbReference type="Proteomes" id="UP000252477"/>
    </source>
</evidence>
<dbReference type="GO" id="GO:0005829">
    <property type="term" value="C:cytosol"/>
    <property type="evidence" value="ECO:0007669"/>
    <property type="project" value="TreeGrafter"/>
</dbReference>
<sequence>MSGHSKWATTKNHKAAMDAKRSKLFQKFSKEIIVAATIGGPDPDSNPSLKLAIAKAKAKSMPKSNIEKAISKVAGGSKEGANFQGYLYSGTAFGGVNFLVSCLTDNFNRLSSNIKHYFNKHNGQLGKQGTIPYVFDQKGLIEFSNELANEEEVMMTVLEAGASDFVNEDNVYTIITDPSNFQKVKQAVDENFKIENYLTAEVTYLANSKIDVPEEKFNQIENFVDDLEDDEDIQEIWHNANPVSE</sequence>
<evidence type="ECO:0000256" key="4">
    <source>
        <dbReference type="ARBA" id="ARBA00023163"/>
    </source>
</evidence>
<keyword evidence="2 5" id="KW-0805">Transcription regulation</keyword>
<gene>
    <name evidence="8" type="ORF">DA803_01115</name>
</gene>
<dbReference type="InterPro" id="IPR048300">
    <property type="entry name" value="TACO1_YebC-like_2nd/3rd_dom"/>
</dbReference>
<dbReference type="GO" id="GO:0006355">
    <property type="term" value="P:regulation of DNA-templated transcription"/>
    <property type="evidence" value="ECO:0007669"/>
    <property type="project" value="UniProtKB-UniRule"/>
</dbReference>
<dbReference type="RefSeq" id="WP_114190803.1">
    <property type="nucleotide sequence ID" value="NZ_CP029295.1"/>
</dbReference>
<protein>
    <recommendedName>
        <fullName evidence="5">Probable transcriptional regulatory protein DA803_01115</fullName>
    </recommendedName>
</protein>
<dbReference type="HAMAP" id="MF_00693">
    <property type="entry name" value="Transcrip_reg_TACO1"/>
    <property type="match status" value="1"/>
</dbReference>
<reference evidence="8 9" key="1">
    <citation type="submission" date="2018-05" db="EMBL/GenBank/DDBJ databases">
        <title>Annotation of the Mycoplasma phocidae genome.</title>
        <authorList>
            <person name="Brown D.R."/>
            <person name="Kutish G.F."/>
            <person name="Frasca S.Jr."/>
        </authorList>
    </citation>
    <scope>NUCLEOTIDE SEQUENCE [LARGE SCALE GENOMIC DNA]</scope>
    <source>
        <strain evidence="8 9">105</strain>
    </source>
</reference>
<feature type="domain" description="TACO1/YebC-like second and third" evidence="6">
    <location>
        <begin position="86"/>
        <end position="240"/>
    </location>
</feature>
<dbReference type="EMBL" id="CP029295">
    <property type="protein sequence ID" value="AXE60690.1"/>
    <property type="molecule type" value="Genomic_DNA"/>
</dbReference>
<dbReference type="InterPro" id="IPR026564">
    <property type="entry name" value="Transcrip_reg_TACO1-like_dom3"/>
</dbReference>
<dbReference type="NCBIfam" id="NF009044">
    <property type="entry name" value="PRK12378.1"/>
    <property type="match status" value="1"/>
</dbReference>
<dbReference type="NCBIfam" id="NF001030">
    <property type="entry name" value="PRK00110.1"/>
    <property type="match status" value="1"/>
</dbReference>
<dbReference type="PANTHER" id="PTHR12532:SF0">
    <property type="entry name" value="TRANSLATIONAL ACTIVATOR OF CYTOCHROME C OXIDASE 1"/>
    <property type="match status" value="1"/>
</dbReference>
<keyword evidence="5" id="KW-0963">Cytoplasm</keyword>
<dbReference type="KEGG" id="mpho:DA803_01115"/>
<feature type="domain" description="TACO1/YebC-like N-terminal" evidence="7">
    <location>
        <begin position="5"/>
        <end position="75"/>
    </location>
</feature>
<dbReference type="PANTHER" id="PTHR12532">
    <property type="entry name" value="TRANSLATIONAL ACTIVATOR OF CYTOCHROME C OXIDASE 1"/>
    <property type="match status" value="1"/>
</dbReference>
<evidence type="ECO:0000259" key="6">
    <source>
        <dbReference type="Pfam" id="PF01709"/>
    </source>
</evidence>
<evidence type="ECO:0000256" key="3">
    <source>
        <dbReference type="ARBA" id="ARBA00023125"/>
    </source>
</evidence>
<dbReference type="Pfam" id="PF01709">
    <property type="entry name" value="Transcrip_reg"/>
    <property type="match status" value="1"/>
</dbReference>
<dbReference type="Gene3D" id="3.30.70.980">
    <property type="match status" value="2"/>
</dbReference>
<dbReference type="AlphaFoldDB" id="A0A2Z5IQ10"/>
<keyword evidence="3 5" id="KW-0238">DNA-binding</keyword>
<dbReference type="InterPro" id="IPR002876">
    <property type="entry name" value="Transcrip_reg_TACO1-like"/>
</dbReference>